<keyword evidence="4 9" id="KW-0812">Transmembrane</keyword>
<evidence type="ECO:0000256" key="4">
    <source>
        <dbReference type="ARBA" id="ARBA00022692"/>
    </source>
</evidence>
<sequence length="342" mass="38490">MGVRRTQQERFSVDFVMGGGAAVLAKSAAAPIERVKLLLQNQGEMLKRGHLKRPYMGVADCFSRVFREEGVLAFWRGNQANVIRYFPTQWCNHWRCAVGLRKEKEKEKMLVWDIRFGEKEEAFNFAFKGYFKSLFGCSKEKDGYLKWFAGNVASGSAAGATTSLFLYHLDYARTRLATDARDGQRQFKGLLDVYSKTLSTDGIAGLYRGFGISIMGITLYRGMYFGIYDTMKPIVLVGPFEGNFFASFLLGWSITTVSGVCAYPFDTLRRRMMLTSGQPLKYSSTMHAVLEIVRLEGFTALYRGVTANMLLGMAGAGVLAGYDQLHRIAYRRGYGFEPLQKV</sequence>
<keyword evidence="6 11" id="KW-1133">Transmembrane helix</keyword>
<dbReference type="ExpressionAtlas" id="A5BXJ8">
    <property type="expression patterns" value="baseline"/>
</dbReference>
<dbReference type="InterPro" id="IPR023395">
    <property type="entry name" value="MCP_dom_sf"/>
</dbReference>
<dbReference type="Pfam" id="PF00153">
    <property type="entry name" value="Mito_carr"/>
    <property type="match status" value="3"/>
</dbReference>
<comment type="similarity">
    <text evidence="2 10">Belongs to the mitochondrial carrier (TC 2.A.29) family.</text>
</comment>
<organism evidence="12">
    <name type="scientific">Vitis vinifera</name>
    <name type="common">Grape</name>
    <dbReference type="NCBI Taxonomy" id="29760"/>
    <lineage>
        <taxon>Eukaryota</taxon>
        <taxon>Viridiplantae</taxon>
        <taxon>Streptophyta</taxon>
        <taxon>Embryophyta</taxon>
        <taxon>Tracheophyta</taxon>
        <taxon>Spermatophyta</taxon>
        <taxon>Magnoliopsida</taxon>
        <taxon>eudicotyledons</taxon>
        <taxon>Gunneridae</taxon>
        <taxon>Pentapetalae</taxon>
        <taxon>rosids</taxon>
        <taxon>Vitales</taxon>
        <taxon>Vitaceae</taxon>
        <taxon>Viteae</taxon>
        <taxon>Vitis</taxon>
    </lineage>
</organism>
<dbReference type="InterPro" id="IPR002113">
    <property type="entry name" value="ADT_euk_type"/>
</dbReference>
<reference evidence="12" key="1">
    <citation type="journal article" date="2007" name="PLoS ONE">
        <title>The first genome sequence of an elite grapevine cultivar (Pinot noir Vitis vinifera L.): coping with a highly heterozygous genome.</title>
        <authorList>
            <person name="Velasco R."/>
            <person name="Zharkikh A."/>
            <person name="Troggio M."/>
            <person name="Cartwright D.A."/>
            <person name="Cestaro A."/>
            <person name="Pruss D."/>
            <person name="Pindo M."/>
            <person name="FitzGerald L.M."/>
            <person name="Vezzulli S."/>
            <person name="Reid J."/>
            <person name="Malacarne G."/>
            <person name="Iliev D."/>
            <person name="Coppola G."/>
            <person name="Wardell B."/>
            <person name="Micheletti D."/>
            <person name="Macalma T."/>
            <person name="Facci M."/>
            <person name="Mitchell J.T."/>
            <person name="Perazzolli M."/>
            <person name="Eldredge G."/>
            <person name="Gatto P."/>
            <person name="Oyzerski R."/>
            <person name="Moretto M."/>
            <person name="Gutin N."/>
            <person name="Stefanini M."/>
            <person name="Chen Y."/>
            <person name="Segala C."/>
            <person name="Davenport C."/>
            <person name="Dematte L."/>
            <person name="Mraz A."/>
            <person name="Battilana J."/>
            <person name="Stormo K."/>
            <person name="Costa F."/>
            <person name="Tao Q."/>
            <person name="Si-Ammour A."/>
            <person name="Harkins T."/>
            <person name="Lackey A."/>
            <person name="Perbost C."/>
            <person name="Taillon B."/>
            <person name="Stella A."/>
            <person name="Solovyev V."/>
            <person name="Fawcett J.A."/>
            <person name="Sterck L."/>
            <person name="Vandepoele K."/>
            <person name="Grando S.M."/>
            <person name="Toppo S."/>
            <person name="Moser C."/>
            <person name="Lanchbury J."/>
            <person name="Bogden R."/>
            <person name="Skolnick M."/>
            <person name="Sgaramella V."/>
            <person name="Bhatnagar S.K."/>
            <person name="Fontana P."/>
            <person name="Gutin A."/>
            <person name="Van de Peer Y."/>
            <person name="Salamini F."/>
            <person name="Viola R."/>
        </authorList>
    </citation>
    <scope>NUCLEOTIDE SEQUENCE</scope>
</reference>
<accession>A5BXJ8</accession>
<evidence type="ECO:0000256" key="2">
    <source>
        <dbReference type="ARBA" id="ARBA00006375"/>
    </source>
</evidence>
<dbReference type="InterPro" id="IPR018108">
    <property type="entry name" value="MCP_transmembrane"/>
</dbReference>
<feature type="repeat" description="Solcar" evidence="9">
    <location>
        <begin position="242"/>
        <end position="328"/>
    </location>
</feature>
<dbReference type="PANTHER" id="PTHR45635">
    <property type="entry name" value="ADP,ATP CARRIER PROTEIN 1-RELATED-RELATED"/>
    <property type="match status" value="1"/>
</dbReference>
<dbReference type="PRINTS" id="PR00927">
    <property type="entry name" value="ADPTRNSLCASE"/>
</dbReference>
<feature type="transmembrane region" description="Helical" evidence="11">
    <location>
        <begin position="205"/>
        <end position="224"/>
    </location>
</feature>
<dbReference type="EMBL" id="AM474873">
    <property type="protein sequence ID" value="CAN63967.1"/>
    <property type="molecule type" value="Genomic_DNA"/>
</dbReference>
<dbReference type="GO" id="GO:0140021">
    <property type="term" value="P:mitochondrial ADP transmembrane transport"/>
    <property type="evidence" value="ECO:0007669"/>
    <property type="project" value="InterPro"/>
</dbReference>
<keyword evidence="7 9" id="KW-0472">Membrane</keyword>
<evidence type="ECO:0000256" key="10">
    <source>
        <dbReference type="RuleBase" id="RU000488"/>
    </source>
</evidence>
<dbReference type="GO" id="GO:0005471">
    <property type="term" value="F:ATP:ADP antiporter activity"/>
    <property type="evidence" value="ECO:0007669"/>
    <property type="project" value="UniProtKB-UniRule"/>
</dbReference>
<evidence type="ECO:0000256" key="6">
    <source>
        <dbReference type="ARBA" id="ARBA00022989"/>
    </source>
</evidence>
<evidence type="ECO:0000256" key="5">
    <source>
        <dbReference type="ARBA" id="ARBA00022737"/>
    </source>
</evidence>
<comment type="subcellular location">
    <subcellularLocation>
        <location evidence="1 11">Membrane</location>
        <topology evidence="1 11">Multi-pass membrane protein</topology>
    </subcellularLocation>
</comment>
<dbReference type="Gene3D" id="1.50.40.10">
    <property type="entry name" value="Mitochondrial carrier domain"/>
    <property type="match status" value="1"/>
</dbReference>
<gene>
    <name evidence="12" type="ORF">VITISV_022506</name>
</gene>
<evidence type="ECO:0000256" key="11">
    <source>
        <dbReference type="RuleBase" id="RU368008"/>
    </source>
</evidence>
<evidence type="ECO:0000256" key="3">
    <source>
        <dbReference type="ARBA" id="ARBA00022448"/>
    </source>
</evidence>
<dbReference type="InterPro" id="IPR002067">
    <property type="entry name" value="MCP"/>
</dbReference>
<keyword evidence="5" id="KW-0677">Repeat</keyword>
<dbReference type="GO" id="GO:0005743">
    <property type="term" value="C:mitochondrial inner membrane"/>
    <property type="evidence" value="ECO:0007669"/>
    <property type="project" value="InterPro"/>
</dbReference>
<dbReference type="AlphaFoldDB" id="A5BXJ8"/>
<keyword evidence="3 10" id="KW-0813">Transport</keyword>
<evidence type="ECO:0000256" key="8">
    <source>
        <dbReference type="ARBA" id="ARBA00024143"/>
    </source>
</evidence>
<proteinExistence type="inferred from homology"/>
<evidence type="ECO:0000256" key="1">
    <source>
        <dbReference type="ARBA" id="ARBA00004141"/>
    </source>
</evidence>
<feature type="transmembrane region" description="Helical" evidence="11">
    <location>
        <begin position="244"/>
        <end position="265"/>
    </location>
</feature>
<comment type="catalytic activity">
    <reaction evidence="8">
        <text>ADP(in) + ATP(out) = ADP(out) + ATP(in)</text>
        <dbReference type="Rhea" id="RHEA:34999"/>
        <dbReference type="ChEBI" id="CHEBI:30616"/>
        <dbReference type="ChEBI" id="CHEBI:456216"/>
    </reaction>
    <physiologicalReaction direction="left-to-right" evidence="8">
        <dbReference type="Rhea" id="RHEA:35000"/>
    </physiologicalReaction>
</comment>
<evidence type="ECO:0000256" key="7">
    <source>
        <dbReference type="ARBA" id="ARBA00023136"/>
    </source>
</evidence>
<dbReference type="GO" id="GO:1990544">
    <property type="term" value="P:mitochondrial ATP transmembrane transport"/>
    <property type="evidence" value="ECO:0007669"/>
    <property type="project" value="InterPro"/>
</dbReference>
<feature type="repeat" description="Solcar" evidence="9">
    <location>
        <begin position="146"/>
        <end position="234"/>
    </location>
</feature>
<feature type="repeat" description="Solcar" evidence="9">
    <location>
        <begin position="9"/>
        <end position="103"/>
    </location>
</feature>
<evidence type="ECO:0000313" key="12">
    <source>
        <dbReference type="EMBL" id="CAN63967.1"/>
    </source>
</evidence>
<name>A5BXJ8_VITVI</name>
<comment type="caution">
    <text evidence="11">Lacks conserved residue(s) required for the propagation of feature annotation.</text>
</comment>
<dbReference type="PANTHER" id="PTHR45635:SF8">
    <property type="entry name" value="ADP,ATP CARRIER PROTEIN ER-ANT1"/>
    <property type="match status" value="1"/>
</dbReference>
<dbReference type="SUPFAM" id="SSF103506">
    <property type="entry name" value="Mitochondrial carrier"/>
    <property type="match status" value="2"/>
</dbReference>
<comment type="subunit">
    <text evidence="11">Monomer.</text>
</comment>
<comment type="function">
    <text evidence="11">Catalyzes the exchange of ADP and ATP across the membrane.</text>
</comment>
<dbReference type="PROSITE" id="PS50920">
    <property type="entry name" value="SOLCAR"/>
    <property type="match status" value="3"/>
</dbReference>
<dbReference type="PRINTS" id="PR00926">
    <property type="entry name" value="MITOCARRIER"/>
</dbReference>
<protein>
    <recommendedName>
        <fullName evidence="11">ADP/ATP translocase</fullName>
    </recommendedName>
    <alternativeName>
        <fullName evidence="11">ADP,ATP carrier protein</fullName>
    </alternativeName>
</protein>
<evidence type="ECO:0000256" key="9">
    <source>
        <dbReference type="PROSITE-ProRule" id="PRU00282"/>
    </source>
</evidence>